<reference evidence="2 3" key="1">
    <citation type="journal article" date="2011" name="Proc. Natl. Acad. Sci. U.S.A.">
        <title>Evolutionary erosion of yeast sex chromosomes by mating-type switching accidents.</title>
        <authorList>
            <person name="Gordon J.L."/>
            <person name="Armisen D."/>
            <person name="Proux-Wera E."/>
            <person name="Oheigeartaigh S.S."/>
            <person name="Byrne K.P."/>
            <person name="Wolfe K.H."/>
        </authorList>
    </citation>
    <scope>NUCLEOTIDE SEQUENCE [LARGE SCALE GENOMIC DNA]</scope>
    <source>
        <strain evidence="3">ATCC 34711 / CBS 6284 / DSM 70876 / NBRC 10599 / NRRL Y-10934 / UCD 77-7</strain>
    </source>
</reference>
<dbReference type="PANTHER" id="PTHR38645:SF1">
    <property type="entry name" value="YALI0F12243P"/>
    <property type="match status" value="1"/>
</dbReference>
<organism evidence="2 3">
    <name type="scientific">Henningerozyma blattae (strain ATCC 34711 / CBS 6284 / DSM 70876 / NBRC 10599 / NRRL Y-10934 / UCD 77-7)</name>
    <name type="common">Yeast</name>
    <name type="synonym">Tetrapisispora blattae</name>
    <dbReference type="NCBI Taxonomy" id="1071380"/>
    <lineage>
        <taxon>Eukaryota</taxon>
        <taxon>Fungi</taxon>
        <taxon>Dikarya</taxon>
        <taxon>Ascomycota</taxon>
        <taxon>Saccharomycotina</taxon>
        <taxon>Saccharomycetes</taxon>
        <taxon>Saccharomycetales</taxon>
        <taxon>Saccharomycetaceae</taxon>
        <taxon>Henningerozyma</taxon>
    </lineage>
</organism>
<dbReference type="KEGG" id="tbl:TBLA_0B02030"/>
<dbReference type="InParanoid" id="I2GY43"/>
<dbReference type="OMA" id="MGTEPET"/>
<gene>
    <name evidence="2" type="primary">TBLA0B02030</name>
    <name evidence="2" type="ORF">TBLA_0B02030</name>
</gene>
<feature type="region of interest" description="Disordered" evidence="1">
    <location>
        <begin position="175"/>
        <end position="248"/>
    </location>
</feature>
<sequence>MERLNSIESSLPPEQPPTKQAIRRLESDLSQEFKIAANAVTKLYRIANERNSLLKHSGYIDCIDDLTKYLQDNEDNVSIHDIKLWLLKQRNEILSENGTNANSTSNSNTILNNNTNNSANNSSGYNFNFKNSSTGSNIEREKTTNHHNSVQSPKFILSMPPLSVEHTGAIPNNIKSKKRWNRRPTRIDNEQFTNTNTNLPSTIVSTESHNNHVPSTNNNNNDTEDDDTLHINKRTKYYSEDKSRKDPS</sequence>
<dbReference type="OrthoDB" id="21418at2759"/>
<accession>I2GY43</accession>
<evidence type="ECO:0000313" key="3">
    <source>
        <dbReference type="Proteomes" id="UP000002866"/>
    </source>
</evidence>
<protein>
    <submittedName>
        <fullName evidence="2">Uncharacterized protein</fullName>
    </submittedName>
</protein>
<feature type="compositionally biased region" description="Polar residues" evidence="1">
    <location>
        <begin position="190"/>
        <end position="215"/>
    </location>
</feature>
<evidence type="ECO:0000256" key="1">
    <source>
        <dbReference type="SAM" id="MobiDB-lite"/>
    </source>
</evidence>
<feature type="compositionally biased region" description="Basic residues" evidence="1">
    <location>
        <begin position="175"/>
        <end position="184"/>
    </location>
</feature>
<dbReference type="EMBL" id="HE806317">
    <property type="protein sequence ID" value="CCH59045.1"/>
    <property type="molecule type" value="Genomic_DNA"/>
</dbReference>
<dbReference type="RefSeq" id="XP_004178564.1">
    <property type="nucleotide sequence ID" value="XM_004178516.1"/>
</dbReference>
<dbReference type="HOGENOM" id="CLU_100331_2_0_1"/>
<feature type="compositionally biased region" description="Low complexity" evidence="1">
    <location>
        <begin position="112"/>
        <end position="128"/>
    </location>
</feature>
<dbReference type="PANTHER" id="PTHR38645">
    <property type="entry name" value="CHROMOSOME 9, WHOLE GENOME SHOTGUN SEQUENCE"/>
    <property type="match status" value="1"/>
</dbReference>
<keyword evidence="3" id="KW-1185">Reference proteome</keyword>
<evidence type="ECO:0000313" key="2">
    <source>
        <dbReference type="EMBL" id="CCH59045.1"/>
    </source>
</evidence>
<dbReference type="Proteomes" id="UP000002866">
    <property type="component" value="Chromosome 2"/>
</dbReference>
<dbReference type="GeneID" id="14494011"/>
<feature type="compositionally biased region" description="Basic and acidic residues" evidence="1">
    <location>
        <begin position="237"/>
        <end position="248"/>
    </location>
</feature>
<dbReference type="AlphaFoldDB" id="I2GY43"/>
<dbReference type="eggNOG" id="ENOG502S6F0">
    <property type="taxonomic scope" value="Eukaryota"/>
</dbReference>
<dbReference type="FunCoup" id="I2GY43">
    <property type="interactions" value="24"/>
</dbReference>
<feature type="region of interest" description="Disordered" evidence="1">
    <location>
        <begin position="112"/>
        <end position="150"/>
    </location>
</feature>
<name>I2GY43_HENB6</name>
<proteinExistence type="predicted"/>